<dbReference type="Pfam" id="PF13361">
    <property type="entry name" value="UvrD_C"/>
    <property type="match status" value="1"/>
</dbReference>
<feature type="domain" description="UvrD-like helicase ATP-binding" evidence="12">
    <location>
        <begin position="7"/>
        <end position="291"/>
    </location>
</feature>
<dbReference type="Gene3D" id="1.10.10.160">
    <property type="match status" value="1"/>
</dbReference>
<feature type="domain" description="UvrD-like helicase C-terminal" evidence="13">
    <location>
        <begin position="292"/>
        <end position="547"/>
    </location>
</feature>
<keyword evidence="4 10" id="KW-0347">Helicase</keyword>
<protein>
    <recommendedName>
        <fullName evidence="8">DNA 3'-5' helicase</fullName>
        <ecNumber evidence="8">5.6.2.4</ecNumber>
    </recommendedName>
</protein>
<comment type="catalytic activity">
    <reaction evidence="7">
        <text>Couples ATP hydrolysis with the unwinding of duplex DNA by translocating in the 3'-5' direction.</text>
        <dbReference type="EC" id="5.6.2.4"/>
    </reaction>
</comment>
<evidence type="ECO:0000256" key="8">
    <source>
        <dbReference type="ARBA" id="ARBA00034808"/>
    </source>
</evidence>
<dbReference type="STRING" id="617002.SAMN05660653_00821"/>
<evidence type="ECO:0000256" key="3">
    <source>
        <dbReference type="ARBA" id="ARBA00022801"/>
    </source>
</evidence>
<comment type="similarity">
    <text evidence="1">Belongs to the helicase family. UvrD subfamily.</text>
</comment>
<evidence type="ECO:0000259" key="12">
    <source>
        <dbReference type="PROSITE" id="PS51198"/>
    </source>
</evidence>
<dbReference type="Proteomes" id="UP000198771">
    <property type="component" value="Unassembled WGS sequence"/>
</dbReference>
<evidence type="ECO:0000256" key="10">
    <source>
        <dbReference type="PROSITE-ProRule" id="PRU00560"/>
    </source>
</evidence>
<keyword evidence="6" id="KW-0413">Isomerase</keyword>
<dbReference type="SUPFAM" id="SSF52540">
    <property type="entry name" value="P-loop containing nucleoside triphosphate hydrolases"/>
    <property type="match status" value="1"/>
</dbReference>
<dbReference type="Gene3D" id="1.10.486.10">
    <property type="entry name" value="PCRA, domain 4"/>
    <property type="match status" value="1"/>
</dbReference>
<name>A0A1G6B9N1_9BACT</name>
<keyword evidence="3 10" id="KW-0378">Hydrolase</keyword>
<dbReference type="PANTHER" id="PTHR11070">
    <property type="entry name" value="UVRD / RECB / PCRA DNA HELICASE FAMILY MEMBER"/>
    <property type="match status" value="1"/>
</dbReference>
<feature type="binding site" evidence="10">
    <location>
        <begin position="28"/>
        <end position="35"/>
    </location>
    <ligand>
        <name>ATP</name>
        <dbReference type="ChEBI" id="CHEBI:30616"/>
    </ligand>
</feature>
<evidence type="ECO:0000256" key="7">
    <source>
        <dbReference type="ARBA" id="ARBA00034617"/>
    </source>
</evidence>
<evidence type="ECO:0000256" key="11">
    <source>
        <dbReference type="SAM" id="MobiDB-lite"/>
    </source>
</evidence>
<dbReference type="RefSeq" id="WP_092117513.1">
    <property type="nucleotide sequence ID" value="NZ_FMXO01000004.1"/>
</dbReference>
<dbReference type="CDD" id="cd17932">
    <property type="entry name" value="DEXQc_UvrD"/>
    <property type="match status" value="1"/>
</dbReference>
<dbReference type="InterPro" id="IPR014016">
    <property type="entry name" value="UvrD-like_ATP-bd"/>
</dbReference>
<dbReference type="EMBL" id="FMXO01000004">
    <property type="protein sequence ID" value="SDB17314.1"/>
    <property type="molecule type" value="Genomic_DNA"/>
</dbReference>
<dbReference type="GO" id="GO:0016887">
    <property type="term" value="F:ATP hydrolysis activity"/>
    <property type="evidence" value="ECO:0007669"/>
    <property type="project" value="RHEA"/>
</dbReference>
<evidence type="ECO:0000256" key="2">
    <source>
        <dbReference type="ARBA" id="ARBA00022741"/>
    </source>
</evidence>
<evidence type="ECO:0000259" key="13">
    <source>
        <dbReference type="PROSITE" id="PS51217"/>
    </source>
</evidence>
<evidence type="ECO:0000256" key="4">
    <source>
        <dbReference type="ARBA" id="ARBA00022806"/>
    </source>
</evidence>
<comment type="catalytic activity">
    <reaction evidence="9">
        <text>ATP + H2O = ADP + phosphate + H(+)</text>
        <dbReference type="Rhea" id="RHEA:13065"/>
        <dbReference type="ChEBI" id="CHEBI:15377"/>
        <dbReference type="ChEBI" id="CHEBI:15378"/>
        <dbReference type="ChEBI" id="CHEBI:30616"/>
        <dbReference type="ChEBI" id="CHEBI:43474"/>
        <dbReference type="ChEBI" id="CHEBI:456216"/>
        <dbReference type="EC" id="5.6.2.4"/>
    </reaction>
</comment>
<dbReference type="EC" id="5.6.2.4" evidence="8"/>
<sequence>MSIDFEKQLNPAQWQAVRAAHGPLLVIAGAGSGKTRTIAYRLAYLVRNGVAPENILLLTFTRKAAQEMLFRASSLIGQELGGVAGGTFHSFAGSILRRYASVLGYPDRFTIMDGPDMSEILGQVRAELGVGKGDKAFPKKKTILGLISKSRNKEVDLAMLLERESPHMLHYGDDMIRIARTYAEFKLRHGLMDYDDLLFNLERLLLERDDLAEFLRMRHSHVMVDEFQDTNKVQARLVRQLAGDGRGVMAVGDDAQSIYAFRGAEVRNILAFPDTFPNTTIVRLEENYRSVQPILELTNALLRNATTKFDKNLFSRRTDGLKPQLINTVSDQTQAKVVVDKILELSRSCRLRDIAVLFRAGYQSYPVEMLLNKIGLRFRKYGGLKFTDAAHVKDVLAYLRLIVNPADLPAWQRAVSHVKGMGPKTCNTFCQALLEGEQQKIARTTKKFPDVAAAFDLINALRHEKPAPTSALQRILEFYTPLFQDRYPDDYPRRQAGLDQLLQIASGFTDLDAFLAELTLESPEESREEDCDVEDHVVLSTVHSAKGLEWSAVLVIDLVNGRFPSRHAMENSEDLEEERRLLYVACTRARDYLGLFVPSSVYNRFMGGSEPALPSLFVSELPPSCYEELRENYLGQVKPRTPLPAREPRPFCNNPDTPSHSAPLPSPGAARHRNNTFGHCRHKIFGRGKIVEFLPPNRYRINFPGFGLKIIMVDFLSMEE</sequence>
<dbReference type="OrthoDB" id="9810135at2"/>
<keyword evidence="5 10" id="KW-0067">ATP-binding</keyword>
<feature type="region of interest" description="Disordered" evidence="11">
    <location>
        <begin position="638"/>
        <end position="672"/>
    </location>
</feature>
<keyword evidence="15" id="KW-1185">Reference proteome</keyword>
<evidence type="ECO:0000313" key="15">
    <source>
        <dbReference type="Proteomes" id="UP000198771"/>
    </source>
</evidence>
<keyword evidence="2 10" id="KW-0547">Nucleotide-binding</keyword>
<organism evidence="14 15">
    <name type="scientific">Desulfonatronum thiosulfatophilum</name>
    <dbReference type="NCBI Taxonomy" id="617002"/>
    <lineage>
        <taxon>Bacteria</taxon>
        <taxon>Pseudomonadati</taxon>
        <taxon>Thermodesulfobacteriota</taxon>
        <taxon>Desulfovibrionia</taxon>
        <taxon>Desulfovibrionales</taxon>
        <taxon>Desulfonatronaceae</taxon>
        <taxon>Desulfonatronum</taxon>
    </lineage>
</organism>
<dbReference type="Gene3D" id="3.40.50.300">
    <property type="entry name" value="P-loop containing nucleotide triphosphate hydrolases"/>
    <property type="match status" value="2"/>
</dbReference>
<dbReference type="GO" id="GO:0003677">
    <property type="term" value="F:DNA binding"/>
    <property type="evidence" value="ECO:0007669"/>
    <property type="project" value="InterPro"/>
</dbReference>
<evidence type="ECO:0000256" key="1">
    <source>
        <dbReference type="ARBA" id="ARBA00009922"/>
    </source>
</evidence>
<evidence type="ECO:0000256" key="5">
    <source>
        <dbReference type="ARBA" id="ARBA00022840"/>
    </source>
</evidence>
<dbReference type="InterPro" id="IPR027417">
    <property type="entry name" value="P-loop_NTPase"/>
</dbReference>
<dbReference type="GO" id="GO:0000725">
    <property type="term" value="P:recombinational repair"/>
    <property type="evidence" value="ECO:0007669"/>
    <property type="project" value="TreeGrafter"/>
</dbReference>
<dbReference type="InterPro" id="IPR013986">
    <property type="entry name" value="DExx_box_DNA_helicase_dom_sf"/>
</dbReference>
<dbReference type="GO" id="GO:0043138">
    <property type="term" value="F:3'-5' DNA helicase activity"/>
    <property type="evidence" value="ECO:0007669"/>
    <property type="project" value="UniProtKB-EC"/>
</dbReference>
<dbReference type="PANTHER" id="PTHR11070:SF3">
    <property type="entry name" value="DNA 3'-5' HELICASE"/>
    <property type="match status" value="1"/>
</dbReference>
<accession>A0A1G6B9N1</accession>
<dbReference type="PROSITE" id="PS51217">
    <property type="entry name" value="UVRD_HELICASE_CTER"/>
    <property type="match status" value="1"/>
</dbReference>
<dbReference type="Pfam" id="PF00580">
    <property type="entry name" value="UvrD-helicase"/>
    <property type="match status" value="1"/>
</dbReference>
<gene>
    <name evidence="14" type="ORF">SAMN05660653_00821</name>
</gene>
<evidence type="ECO:0000313" key="14">
    <source>
        <dbReference type="EMBL" id="SDB17314.1"/>
    </source>
</evidence>
<dbReference type="InterPro" id="IPR000212">
    <property type="entry name" value="DNA_helicase_UvrD/REP"/>
</dbReference>
<dbReference type="InterPro" id="IPR014017">
    <property type="entry name" value="DNA_helicase_UvrD-like_C"/>
</dbReference>
<evidence type="ECO:0000256" key="9">
    <source>
        <dbReference type="ARBA" id="ARBA00048988"/>
    </source>
</evidence>
<evidence type="ECO:0000256" key="6">
    <source>
        <dbReference type="ARBA" id="ARBA00023235"/>
    </source>
</evidence>
<reference evidence="14 15" key="1">
    <citation type="submission" date="2016-10" db="EMBL/GenBank/DDBJ databases">
        <authorList>
            <person name="de Groot N.N."/>
        </authorList>
    </citation>
    <scope>NUCLEOTIDE SEQUENCE [LARGE SCALE GENOMIC DNA]</scope>
    <source>
        <strain evidence="14 15">ASO4-2</strain>
    </source>
</reference>
<dbReference type="PROSITE" id="PS51198">
    <property type="entry name" value="UVRD_HELICASE_ATP_BIND"/>
    <property type="match status" value="1"/>
</dbReference>
<proteinExistence type="inferred from homology"/>
<dbReference type="AlphaFoldDB" id="A0A1G6B9N1"/>
<dbReference type="GO" id="GO:0005829">
    <property type="term" value="C:cytosol"/>
    <property type="evidence" value="ECO:0007669"/>
    <property type="project" value="TreeGrafter"/>
</dbReference>
<dbReference type="GO" id="GO:0005524">
    <property type="term" value="F:ATP binding"/>
    <property type="evidence" value="ECO:0007669"/>
    <property type="project" value="UniProtKB-UniRule"/>
</dbReference>